<evidence type="ECO:0000256" key="8">
    <source>
        <dbReference type="ARBA" id="ARBA00022989"/>
    </source>
</evidence>
<dbReference type="InterPro" id="IPR002142">
    <property type="entry name" value="Peptidase_S49"/>
</dbReference>
<name>A0ABY6Q8I7_9GAMM</name>
<accession>A0ABY6Q8I7</accession>
<evidence type="ECO:0000256" key="9">
    <source>
        <dbReference type="ARBA" id="ARBA00023136"/>
    </source>
</evidence>
<organism evidence="13 14">
    <name type="scientific">Candidatus Paraluminiphilus aquimaris</name>
    <dbReference type="NCBI Taxonomy" id="2518994"/>
    <lineage>
        <taxon>Bacteria</taxon>
        <taxon>Pseudomonadati</taxon>
        <taxon>Pseudomonadota</taxon>
        <taxon>Gammaproteobacteria</taxon>
        <taxon>Cellvibrionales</taxon>
        <taxon>Halieaceae</taxon>
        <taxon>Candidatus Paraluminiphilus</taxon>
    </lineage>
</organism>
<evidence type="ECO:0000259" key="12">
    <source>
        <dbReference type="Pfam" id="PF08496"/>
    </source>
</evidence>
<dbReference type="NCBIfam" id="NF008745">
    <property type="entry name" value="PRK11778.1"/>
    <property type="match status" value="1"/>
</dbReference>
<dbReference type="Proteomes" id="UP001317963">
    <property type="component" value="Chromosome"/>
</dbReference>
<feature type="domain" description="Peptidase S49 N-terminal proteobacteria" evidence="12">
    <location>
        <begin position="2"/>
        <end position="167"/>
    </location>
</feature>
<keyword evidence="6" id="KW-0378">Hydrolase</keyword>
<dbReference type="Gene3D" id="3.90.226.10">
    <property type="entry name" value="2-enoyl-CoA Hydratase, Chain A, domain 1"/>
    <property type="match status" value="1"/>
</dbReference>
<proteinExistence type="inferred from homology"/>
<evidence type="ECO:0000259" key="11">
    <source>
        <dbReference type="Pfam" id="PF01343"/>
    </source>
</evidence>
<evidence type="ECO:0000256" key="6">
    <source>
        <dbReference type="ARBA" id="ARBA00022801"/>
    </source>
</evidence>
<dbReference type="GO" id="GO:0006508">
    <property type="term" value="P:proteolysis"/>
    <property type="evidence" value="ECO:0007669"/>
    <property type="project" value="UniProtKB-KW"/>
</dbReference>
<evidence type="ECO:0000256" key="7">
    <source>
        <dbReference type="ARBA" id="ARBA00022825"/>
    </source>
</evidence>
<gene>
    <name evidence="13" type="primary">sohB</name>
    <name evidence="13" type="ORF">E0F26_08950</name>
</gene>
<feature type="domain" description="Peptidase S49" evidence="11">
    <location>
        <begin position="171"/>
        <end position="317"/>
    </location>
</feature>
<dbReference type="PANTHER" id="PTHR42987">
    <property type="entry name" value="PEPTIDASE S49"/>
    <property type="match status" value="1"/>
</dbReference>
<dbReference type="InterPro" id="IPR013703">
    <property type="entry name" value="Peptidase_S49_N_proteobac"/>
</dbReference>
<protein>
    <submittedName>
        <fullName evidence="13">Protease SohB</fullName>
    </submittedName>
</protein>
<keyword evidence="4 13" id="KW-0645">Protease</keyword>
<feature type="transmembrane region" description="Helical" evidence="10">
    <location>
        <begin position="7"/>
        <end position="29"/>
    </location>
</feature>
<dbReference type="InterPro" id="IPR029045">
    <property type="entry name" value="ClpP/crotonase-like_dom_sf"/>
</dbReference>
<comment type="subcellular location">
    <subcellularLocation>
        <location evidence="1">Cell membrane</location>
    </subcellularLocation>
</comment>
<dbReference type="RefSeq" id="WP_279241317.1">
    <property type="nucleotide sequence ID" value="NZ_CP036501.1"/>
</dbReference>
<reference evidence="13 14" key="1">
    <citation type="submission" date="2019-02" db="EMBL/GenBank/DDBJ databases">
        <title>Halieaceae_genomes.</title>
        <authorList>
            <person name="Li S.-H."/>
        </authorList>
    </citation>
    <scope>NUCLEOTIDE SEQUENCE [LARGE SCALE GENOMIC DNA]</scope>
    <source>
        <strain evidence="13 14">JH123</strain>
    </source>
</reference>
<sequence length="359" mass="39498">MEFLYELGLFAAQTLLIVVAVGAIVLLIAGTAGQKGKGPDEGYIEVKSINDRFDAYTAAIRDLSETPEAAQIRAKHDKKSAKSKAKAEKARLKASAQASTDTLNLASERPRTFVLDFEGDVMASQVDALREEISAILPNVQEGDEVLIRLESPGGVVHGYGLAASQLSRIKDAGVTLVIAVDKVAASGGYMMACVGDRILAAPFAILGSIGVVAQLPNFHRLLKKNDVDFEQFTAGEYKRTVTMFGENTDKGRRKFENELEETHGLFKQFVATNRPAVNVDQVATGEVWYGSQALNEGLIDAISTSDSYLQSQTEERDLFEVHYRRKQKLAERMGFAAEVTFDRLVIRLWQRLTESRYL</sequence>
<dbReference type="InterPro" id="IPR047272">
    <property type="entry name" value="S49_SppA_C"/>
</dbReference>
<dbReference type="Pfam" id="PF01343">
    <property type="entry name" value="Peptidase_S49"/>
    <property type="match status" value="1"/>
</dbReference>
<keyword evidence="9 10" id="KW-0472">Membrane</keyword>
<evidence type="ECO:0000256" key="1">
    <source>
        <dbReference type="ARBA" id="ARBA00004236"/>
    </source>
</evidence>
<evidence type="ECO:0000256" key="2">
    <source>
        <dbReference type="ARBA" id="ARBA00008683"/>
    </source>
</evidence>
<comment type="similarity">
    <text evidence="2">Belongs to the peptidase S49 family.</text>
</comment>
<evidence type="ECO:0000256" key="4">
    <source>
        <dbReference type="ARBA" id="ARBA00022670"/>
    </source>
</evidence>
<dbReference type="Pfam" id="PF08496">
    <property type="entry name" value="Peptidase_S49_N"/>
    <property type="match status" value="1"/>
</dbReference>
<dbReference type="EMBL" id="CP036501">
    <property type="protein sequence ID" value="UZP74855.1"/>
    <property type="molecule type" value="Genomic_DNA"/>
</dbReference>
<evidence type="ECO:0000256" key="3">
    <source>
        <dbReference type="ARBA" id="ARBA00022475"/>
    </source>
</evidence>
<evidence type="ECO:0000256" key="10">
    <source>
        <dbReference type="SAM" id="Phobius"/>
    </source>
</evidence>
<keyword evidence="14" id="KW-1185">Reference proteome</keyword>
<evidence type="ECO:0000256" key="5">
    <source>
        <dbReference type="ARBA" id="ARBA00022692"/>
    </source>
</evidence>
<dbReference type="CDD" id="cd07023">
    <property type="entry name" value="S49_Sppa_N_C"/>
    <property type="match status" value="1"/>
</dbReference>
<keyword evidence="5 10" id="KW-0812">Transmembrane</keyword>
<evidence type="ECO:0000313" key="13">
    <source>
        <dbReference type="EMBL" id="UZP74855.1"/>
    </source>
</evidence>
<keyword evidence="8 10" id="KW-1133">Transmembrane helix</keyword>
<dbReference type="GO" id="GO:0008233">
    <property type="term" value="F:peptidase activity"/>
    <property type="evidence" value="ECO:0007669"/>
    <property type="project" value="UniProtKB-KW"/>
</dbReference>
<dbReference type="SUPFAM" id="SSF52096">
    <property type="entry name" value="ClpP/crotonase"/>
    <property type="match status" value="1"/>
</dbReference>
<evidence type="ECO:0000313" key="14">
    <source>
        <dbReference type="Proteomes" id="UP001317963"/>
    </source>
</evidence>
<keyword evidence="7" id="KW-0720">Serine protease</keyword>
<dbReference type="Gene3D" id="6.20.330.10">
    <property type="match status" value="1"/>
</dbReference>
<keyword evidence="3" id="KW-1003">Cell membrane</keyword>
<dbReference type="PANTHER" id="PTHR42987:SF4">
    <property type="entry name" value="PROTEASE SOHB-RELATED"/>
    <property type="match status" value="1"/>
</dbReference>